<evidence type="ECO:0000313" key="4">
    <source>
        <dbReference type="EMBL" id="KAK3701167.1"/>
    </source>
</evidence>
<organism evidence="4 5">
    <name type="scientific">Elysia crispata</name>
    <name type="common">lettuce slug</name>
    <dbReference type="NCBI Taxonomy" id="231223"/>
    <lineage>
        <taxon>Eukaryota</taxon>
        <taxon>Metazoa</taxon>
        <taxon>Spiralia</taxon>
        <taxon>Lophotrochozoa</taxon>
        <taxon>Mollusca</taxon>
        <taxon>Gastropoda</taxon>
        <taxon>Heterobranchia</taxon>
        <taxon>Euthyneura</taxon>
        <taxon>Panpulmonata</taxon>
        <taxon>Sacoglossa</taxon>
        <taxon>Placobranchoidea</taxon>
        <taxon>Plakobranchidae</taxon>
        <taxon>Elysia</taxon>
    </lineage>
</organism>
<feature type="compositionally biased region" description="Polar residues" evidence="2">
    <location>
        <begin position="209"/>
        <end position="220"/>
    </location>
</feature>
<feature type="domain" description="BHLH" evidence="3">
    <location>
        <begin position="424"/>
        <end position="476"/>
    </location>
</feature>
<dbReference type="Proteomes" id="UP001283361">
    <property type="component" value="Unassembled WGS sequence"/>
</dbReference>
<protein>
    <recommendedName>
        <fullName evidence="3">BHLH domain-containing protein</fullName>
    </recommendedName>
</protein>
<reference evidence="4" key="1">
    <citation type="journal article" date="2023" name="G3 (Bethesda)">
        <title>A reference genome for the long-term kleptoplast-retaining sea slug Elysia crispata morphotype clarki.</title>
        <authorList>
            <person name="Eastman K.E."/>
            <person name="Pendleton A.L."/>
            <person name="Shaikh M.A."/>
            <person name="Suttiyut T."/>
            <person name="Ogas R."/>
            <person name="Tomko P."/>
            <person name="Gavelis G."/>
            <person name="Widhalm J.R."/>
            <person name="Wisecaver J.H."/>
        </authorList>
    </citation>
    <scope>NUCLEOTIDE SEQUENCE</scope>
    <source>
        <strain evidence="4">ECLA1</strain>
    </source>
</reference>
<dbReference type="PROSITE" id="PS50888">
    <property type="entry name" value="BHLH"/>
    <property type="match status" value="1"/>
</dbReference>
<dbReference type="Pfam" id="PF00010">
    <property type="entry name" value="HLH"/>
    <property type="match status" value="1"/>
</dbReference>
<dbReference type="GO" id="GO:0046983">
    <property type="term" value="F:protein dimerization activity"/>
    <property type="evidence" value="ECO:0007669"/>
    <property type="project" value="InterPro"/>
</dbReference>
<dbReference type="GO" id="GO:0003677">
    <property type="term" value="F:DNA binding"/>
    <property type="evidence" value="ECO:0007669"/>
    <property type="project" value="UniProtKB-KW"/>
</dbReference>
<feature type="compositionally biased region" description="Polar residues" evidence="2">
    <location>
        <begin position="118"/>
        <end position="130"/>
    </location>
</feature>
<evidence type="ECO:0000256" key="1">
    <source>
        <dbReference type="ARBA" id="ARBA00023125"/>
    </source>
</evidence>
<dbReference type="InterPro" id="IPR011598">
    <property type="entry name" value="bHLH_dom"/>
</dbReference>
<dbReference type="PRINTS" id="PR00044">
    <property type="entry name" value="LEUZIPPRMYC"/>
</dbReference>
<sequence>MPGVLNSNSQIGFNREIGKMASFIYPWINMECEEGGLEDMATKVLGFDSPNLDLIDSDGELPDHETPMDLLSYLEGDGPLDLEHIACEGDCNDHTETPDKYNKYRVSPRQDPFMGMGNQENSSPTTKNSLLSQMMSPLDYDHEQYQQQQKQQAQSFVAWGHRNFPIKEEKDDFIDDVEELTKSSISHLASSTYQEDEVDNLPIAFLDTPSPSSQSGTATGDDSDVDIETITEAPRTADSCGYVTQDSSPSSPAGSPVTTLRGLNSGNLLSILTKSSVGGPSSPSSSSACSSASSSPRLSATAHFNTYGVSSSASLAENLMKGRTSLLGHKRKMSKEKRSHHHHNHHQLEHRISSCCQQPAYSHVLCTSNSLNFHDYAMSPLSPESSPTYIPSTSSSTETGVPTVPQTKRVYKRKHLPLDATDKEKQHHHNQLERNRRQKLADLFIDLRDEVPKISCQSKASKVMILNEATTYIRDLQRLEECQEKDISIELRRKEALSRQLRHLKSHLGGIRVG</sequence>
<feature type="region of interest" description="Disordered" evidence="2">
    <location>
        <begin position="329"/>
        <end position="350"/>
    </location>
</feature>
<dbReference type="Gene3D" id="4.10.280.10">
    <property type="entry name" value="Helix-loop-helix DNA-binding domain"/>
    <property type="match status" value="1"/>
</dbReference>
<keyword evidence="1" id="KW-0238">DNA-binding</keyword>
<evidence type="ECO:0000259" key="3">
    <source>
        <dbReference type="PROSITE" id="PS50888"/>
    </source>
</evidence>
<evidence type="ECO:0000256" key="2">
    <source>
        <dbReference type="SAM" id="MobiDB-lite"/>
    </source>
</evidence>
<feature type="region of interest" description="Disordered" evidence="2">
    <location>
        <begin position="203"/>
        <end position="260"/>
    </location>
</feature>
<proteinExistence type="predicted"/>
<dbReference type="PANTHER" id="PTHR45851">
    <property type="entry name" value="MYC PROTO-ONCOGENE"/>
    <property type="match status" value="1"/>
</dbReference>
<feature type="region of interest" description="Disordered" evidence="2">
    <location>
        <begin position="111"/>
        <end position="130"/>
    </location>
</feature>
<feature type="compositionally biased region" description="Polar residues" evidence="2">
    <location>
        <begin position="242"/>
        <end position="260"/>
    </location>
</feature>
<name>A0AAE0XPQ1_9GAST</name>
<feature type="compositionally biased region" description="Low complexity" evidence="2">
    <location>
        <begin position="275"/>
        <end position="293"/>
    </location>
</feature>
<dbReference type="InterPro" id="IPR036638">
    <property type="entry name" value="HLH_DNA-bd_sf"/>
</dbReference>
<comment type="caution">
    <text evidence="4">The sequence shown here is derived from an EMBL/GenBank/DDBJ whole genome shotgun (WGS) entry which is preliminary data.</text>
</comment>
<dbReference type="EMBL" id="JAWDGP010007897">
    <property type="protein sequence ID" value="KAK3701167.1"/>
    <property type="molecule type" value="Genomic_DNA"/>
</dbReference>
<dbReference type="InterPro" id="IPR002418">
    <property type="entry name" value="Tscrpt_reg_Myc"/>
</dbReference>
<feature type="region of interest" description="Disordered" evidence="2">
    <location>
        <begin position="384"/>
        <end position="403"/>
    </location>
</feature>
<feature type="compositionally biased region" description="Low complexity" evidence="2">
    <location>
        <begin position="384"/>
        <end position="399"/>
    </location>
</feature>
<keyword evidence="5" id="KW-1185">Reference proteome</keyword>
<gene>
    <name evidence="4" type="ORF">RRG08_029639</name>
</gene>
<evidence type="ECO:0000313" key="5">
    <source>
        <dbReference type="Proteomes" id="UP001283361"/>
    </source>
</evidence>
<dbReference type="GO" id="GO:0003700">
    <property type="term" value="F:DNA-binding transcription factor activity"/>
    <property type="evidence" value="ECO:0007669"/>
    <property type="project" value="InterPro"/>
</dbReference>
<dbReference type="SUPFAM" id="SSF47459">
    <property type="entry name" value="HLH, helix-loop-helix DNA-binding domain"/>
    <property type="match status" value="1"/>
</dbReference>
<dbReference type="AlphaFoldDB" id="A0AAE0XPQ1"/>
<accession>A0AAE0XPQ1</accession>
<dbReference type="InterPro" id="IPR050433">
    <property type="entry name" value="Myc_transcription_factors"/>
</dbReference>
<dbReference type="SMART" id="SM00353">
    <property type="entry name" value="HLH"/>
    <property type="match status" value="1"/>
</dbReference>
<feature type="region of interest" description="Disordered" evidence="2">
    <location>
        <begin position="274"/>
        <end position="293"/>
    </location>
</feature>
<feature type="compositionally biased region" description="Basic residues" evidence="2">
    <location>
        <begin position="329"/>
        <end position="345"/>
    </location>
</feature>